<feature type="coiled-coil region" evidence="10">
    <location>
        <begin position="769"/>
        <end position="825"/>
    </location>
</feature>
<feature type="domain" description="MyTH4" evidence="13">
    <location>
        <begin position="1371"/>
        <end position="1520"/>
    </location>
</feature>
<reference evidence="15" key="3">
    <citation type="submission" date="2025-09" db="UniProtKB">
        <authorList>
            <consortium name="Ensembl"/>
        </authorList>
    </citation>
    <scope>IDENTIFICATION</scope>
</reference>
<feature type="domain" description="FERM" evidence="12">
    <location>
        <begin position="1525"/>
        <end position="1913"/>
    </location>
</feature>
<dbReference type="InterPro" id="IPR051724">
    <property type="entry name" value="Actin_motor_Myosin"/>
</dbReference>
<dbReference type="SMART" id="SM00295">
    <property type="entry name" value="B41"/>
    <property type="match status" value="1"/>
</dbReference>
<dbReference type="Pfam" id="PF02174">
    <property type="entry name" value="IRS"/>
    <property type="match status" value="1"/>
</dbReference>
<comment type="caution">
    <text evidence="9">Lacks conserved residue(s) required for the propagation of feature annotation.</text>
</comment>
<dbReference type="Pfam" id="PF00373">
    <property type="entry name" value="FERM_M"/>
    <property type="match status" value="1"/>
</dbReference>
<dbReference type="InterPro" id="IPR027417">
    <property type="entry name" value="P-loop_NTPase"/>
</dbReference>
<dbReference type="InterPro" id="IPR019749">
    <property type="entry name" value="Band_41_domain"/>
</dbReference>
<reference evidence="15" key="2">
    <citation type="submission" date="2025-08" db="UniProtKB">
        <authorList>
            <consortium name="Ensembl"/>
        </authorList>
    </citation>
    <scope>IDENTIFICATION</scope>
</reference>
<dbReference type="GO" id="GO:0016459">
    <property type="term" value="C:myosin complex"/>
    <property type="evidence" value="ECO:0007669"/>
    <property type="project" value="UniProtKB-KW"/>
</dbReference>
<dbReference type="SUPFAM" id="SSF47031">
    <property type="entry name" value="Second domain of FERM"/>
    <property type="match status" value="1"/>
</dbReference>
<reference evidence="16" key="1">
    <citation type="submission" date="2003-08" db="EMBL/GenBank/DDBJ databases">
        <authorList>
            <person name="Birren B."/>
            <person name="Nusbaum C."/>
            <person name="Abebe A."/>
            <person name="Abouelleil A."/>
            <person name="Adekoya E."/>
            <person name="Ait-zahra M."/>
            <person name="Allen N."/>
            <person name="Allen T."/>
            <person name="An P."/>
            <person name="Anderson M."/>
            <person name="Anderson S."/>
            <person name="Arachchi H."/>
            <person name="Armbruster J."/>
            <person name="Bachantsang P."/>
            <person name="Baldwin J."/>
            <person name="Barry A."/>
            <person name="Bayul T."/>
            <person name="Blitshsteyn B."/>
            <person name="Bloom T."/>
            <person name="Blye J."/>
            <person name="Boguslavskiy L."/>
            <person name="Borowsky M."/>
            <person name="Boukhgalter B."/>
            <person name="Brunache A."/>
            <person name="Butler J."/>
            <person name="Calixte N."/>
            <person name="Calvo S."/>
            <person name="Camarata J."/>
            <person name="Campo K."/>
            <person name="Chang J."/>
            <person name="Cheshatsang Y."/>
            <person name="Citroen M."/>
            <person name="Collymore A."/>
            <person name="Considine T."/>
            <person name="Cook A."/>
            <person name="Cooke P."/>
            <person name="Corum B."/>
            <person name="Cuomo C."/>
            <person name="David R."/>
            <person name="Dawoe T."/>
            <person name="Degray S."/>
            <person name="Dodge S."/>
            <person name="Dooley K."/>
            <person name="Dorje P."/>
            <person name="Dorjee K."/>
            <person name="Dorris L."/>
            <person name="Duffey N."/>
            <person name="Dupes A."/>
            <person name="Elkins T."/>
            <person name="Engels R."/>
            <person name="Erickson J."/>
            <person name="Farina A."/>
            <person name="Faro S."/>
            <person name="Ferreira P."/>
            <person name="Fischer H."/>
            <person name="Fitzgerald M."/>
            <person name="Foley K."/>
            <person name="Gage D."/>
            <person name="Galagan J."/>
            <person name="Gearin G."/>
            <person name="Gnerre S."/>
            <person name="Gnirke A."/>
            <person name="Goyette A."/>
            <person name="Graham J."/>
            <person name="Grandbois E."/>
            <person name="Gyaltsen K."/>
            <person name="Hafez N."/>
            <person name="Hagopian D."/>
            <person name="Hagos B."/>
            <person name="Hall J."/>
            <person name="Hatcher B."/>
            <person name="Heller A."/>
            <person name="Higgins H."/>
            <person name="Honan T."/>
            <person name="Horn A."/>
            <person name="Houde N."/>
            <person name="Hughes L."/>
            <person name="Hulme W."/>
            <person name="Husby E."/>
            <person name="Iliev I."/>
            <person name="Jaffe D."/>
            <person name="Jones C."/>
            <person name="Kamal M."/>
            <person name="Kamat A."/>
            <person name="Kamvysselis M."/>
            <person name="Karlsson E."/>
            <person name="Kells C."/>
            <person name="Kieu A."/>
            <person name="Kisner P."/>
            <person name="Kodira C."/>
            <person name="Kulbokas E."/>
            <person name="Labutti K."/>
            <person name="Lama D."/>
            <person name="Landers T."/>
            <person name="Leger J."/>
            <person name="Levine S."/>
            <person name="Lewis D."/>
            <person name="Lewis T."/>
            <person name="Lindblad-toh K."/>
            <person name="Liu X."/>
            <person name="Lokyitsang T."/>
            <person name="Lokyitsang Y."/>
            <person name="Lucien O."/>
            <person name="Lui A."/>
            <person name="Ma L.J."/>
            <person name="Mabbitt R."/>
            <person name="Macdonald J."/>
            <person name="Maclean C."/>
            <person name="Major J."/>
            <person name="Manning J."/>
            <person name="Marabella R."/>
            <person name="Maru K."/>
            <person name="Matthews C."/>
            <person name="Mauceli E."/>
            <person name="Mccarthy M."/>
            <person name="Mcdonough S."/>
            <person name="Mcghee T."/>
            <person name="Meldrim J."/>
            <person name="Meneus L."/>
            <person name="Mesirov J."/>
            <person name="Mihalev A."/>
            <person name="Mihova T."/>
            <person name="Mikkelsen T."/>
            <person name="Mlenga V."/>
            <person name="Moru K."/>
            <person name="Mozes J."/>
            <person name="Mulrain L."/>
            <person name="Munson G."/>
            <person name="Naylor J."/>
            <person name="Newes C."/>
            <person name="Nguyen C."/>
            <person name="Nguyen N."/>
            <person name="Nguyen T."/>
            <person name="Nicol R."/>
            <person name="Nielsen C."/>
            <person name="Nizzari M."/>
            <person name="Norbu C."/>
            <person name="Norbu N."/>
            <person name="O'donnell P."/>
            <person name="Okoawo O."/>
            <person name="O'leary S."/>
            <person name="Omotosho B."/>
            <person name="O'neill K."/>
            <person name="Osman S."/>
            <person name="Parker S."/>
            <person name="Perrin D."/>
            <person name="Phunkhang P."/>
            <person name="Piqani B."/>
            <person name="Purcell S."/>
            <person name="Rachupka T."/>
            <person name="Ramasamy U."/>
            <person name="Rameau R."/>
            <person name="Ray V."/>
            <person name="Raymond C."/>
            <person name="Retta R."/>
            <person name="Richardson S."/>
            <person name="Rise C."/>
            <person name="Rodriguez J."/>
            <person name="Rogers J."/>
            <person name="Rogov P."/>
            <person name="Rutman M."/>
            <person name="Schupbach R."/>
            <person name="Seaman C."/>
            <person name="Settipalli S."/>
            <person name="Sharpe T."/>
            <person name="Sheridan J."/>
            <person name="Sherpa N."/>
            <person name="Shi J."/>
            <person name="Smirnov S."/>
            <person name="Smith C."/>
            <person name="Sougnez C."/>
            <person name="Spencer B."/>
            <person name="Stalker J."/>
            <person name="Stange-thomann N."/>
            <person name="Stavropoulos S."/>
            <person name="Stetson K."/>
            <person name="Stone C."/>
            <person name="Stone S."/>
            <person name="Stubbs M."/>
            <person name="Talamas J."/>
            <person name="Tchuinga P."/>
            <person name="Tenzing P."/>
            <person name="Tesfaye S."/>
            <person name="Theodore J."/>
            <person name="Thoulutsang Y."/>
            <person name="Topham K."/>
            <person name="Towey S."/>
            <person name="Tsamla T."/>
            <person name="Tsomo N."/>
            <person name="Vallee D."/>
            <person name="Vassiliev H."/>
            <person name="Venkataraman V."/>
            <person name="Vinson J."/>
            <person name="Vo A."/>
            <person name="Wade C."/>
            <person name="Wang S."/>
            <person name="Wangchuk T."/>
            <person name="Wangdi T."/>
            <person name="Whittaker C."/>
            <person name="Wilkinson J."/>
            <person name="Wu Y."/>
            <person name="Wyman D."/>
            <person name="Yadav S."/>
            <person name="Yang S."/>
            <person name="Yang X."/>
            <person name="Yeager S."/>
            <person name="Yee E."/>
            <person name="Young G."/>
            <person name="Zainoun J."/>
            <person name="Zembeck L."/>
            <person name="Zimmer A."/>
            <person name="Zody M."/>
            <person name="Lander E."/>
        </authorList>
    </citation>
    <scope>NUCLEOTIDE SEQUENCE [LARGE SCALE GENOMIC DNA]</scope>
</reference>
<keyword evidence="16" id="KW-1185">Reference proteome</keyword>
<dbReference type="SUPFAM" id="SSF52540">
    <property type="entry name" value="P-loop containing nucleoside triphosphate hydrolases"/>
    <property type="match status" value="1"/>
</dbReference>
<dbReference type="InterPro" id="IPR000857">
    <property type="entry name" value="MyTH4_dom"/>
</dbReference>
<sequence length="1913" mass="219842">QEQRMWMNELDSSKVKPMNGLLLQGVEDMAKMTELNQASILCNLNTRYHQDEIYTYIGSILISVNPYKRLHELYDEKTLARYTDKDLGAEPPHVYAISNECYSCMWKREENQCVLIRWAIYVRRVDTINNKPLLNHSTLSVIFECCITNESRGENGRSIEKSILESGPILEALGNAKTVYNNNSSRFGKFIQLLISQAGQIQGGRITDCILANLSVSAMFNCHRVVRQNPGERNYHIFYQLIRGVKAEDRDRLFLMEPEEYHYLNQSGCCSDPTLNDSEDWNMLEQALQVIGFKEGQKQDMMSVLSGILQLGNVAFVNAGGAQVVDTDVIDRTSQLLGIDNERLEAVMKERTMKLRGENITSPQSIDQHFIESILIFDLNQPNNINLTMAMFNSHLMYSVSFREGIDWCDVEWADNSECLDLVEKNLGLMSLINEESRFPKGTDKSLLNKLHNQHAKNPFYVKPRVTGSEFGIRHYAGEVCTKVGSLVELSLSSCDLIYDLFEKVRGNAADSGKGRSKQVPTASGQFKYNLVFFLQKSLHSLMERLSSANPFFVRCVKPNILKVPDNFNASIVLNQLRYSGMLETVRVRKAGFPVRRLYKDFWERNKQFTQRNNLTVDIEIFFLYIARYCVVCPNAGDLPEPRDRAKAALNQVDREGGLWRLGETKVFMKEILEQMLEKVRAEKVYGSAVIVQSVVRAYAARKYFLKLKACSIHAQRFVRGFIARRRFHKACAAILRIQKMERGRQARKLFAVMIFEKREQDRLRNSAALVLLEKHRQLKALKEQMERERREREEQRQRLEREELERQQRELEEKLSAMANLDAVIDAAAFDSAYSTANKRTFSEQDDYLEEQEKLEMDRILQLELEISQMHRRSEARASVISMSMENLISWREELAILLLLSFEQRNSGLMENIDVELAQNAQEVFPDKEKADETRGMDILQDLGFEELESQMETMTGGSAFEETAIEDIVRTIFVAFICHEFSVLNEPFVICRIRSRGMITKTVGMLMCSPQAPLILKMVRNRFSSLAYTMDPKSAWCFGSRIISSEFILFSSYASANHKLNKNRIPMHQFHSESYYTDSSFDDDDLSDTDTNASGQDQTERWNPNVYFHSYLDMKGGLMSQWKRRWCVISNSTFMFFRSKQDSLKCGWLLKKSDSGKGTLRGTLPRKHWQRKWVALRNHEMKIYDNDDENAKCKMTIDLSTITDVTDVTEKENGIDVIMSNKAHHFAAESTEEANEWYSILMKILSSSEQEIASMESEFANPKNAIGSIDGQTITAVTATTVSGKSNTFSITTSQRAYVLACDGVEEMHHWITLLNESMNSANSADSSSAVQQGWMMRSFVERQRVTHQRRWFVLKPNVIEYYKSSDRGAQKLGSMGLNNGHYTLRDSAIRFFDRLLLMEEQSYTSIEQEASIIQELLRICHGSKAFQDEVYLQLIKQTAHVTTCPHYWHLIACMCCAYHPSRPVMQYLKFHLKRTKERYPETPGGIYAAFAEKAVNLQTSRRREMVPSIPEICAALERRDLVTVIKCYGGATCDIYIDSFTTAGQVVQKLRRGMQLEGNRNTFALFEKKGTEERALEPATFLSDVLAKFEALNQESGVESGELEWELYFKLYCVFDPMEVKEDSIEYHFVFEDVKLNNARVITQGPKVYYSTHQTHKVCSLMVHEQVIHGLYPANEDILRELAALRLQFVMGNYTQLDWVADLDKYYPVSKVREAYEITSNVDFKEKRSGSFGSNLSDTNTISKKRSSSIFHTLRKKGMKKVKEADEENVEMKKTLYQEELQDVRSNVADRWRKLRGMQPEEAVVEYVSLARTWPGYGSYLFKVENNEAQFGESRLSLAVASKGVTVYKRGHAAALDHFSFENILSFGATSATVFRLQTGSRGDLTFNADEVTEIVKLMRAYVQALYKR</sequence>
<evidence type="ECO:0000256" key="3">
    <source>
        <dbReference type="ARBA" id="ARBA00022490"/>
    </source>
</evidence>
<dbReference type="InterPro" id="IPR001609">
    <property type="entry name" value="Myosin_head_motor_dom-like"/>
</dbReference>
<comment type="similarity">
    <text evidence="2 9">Belongs to the TRAFAC class myosin-kinesin ATPase superfamily. Myosin family.</text>
</comment>
<dbReference type="Proteomes" id="UP000007875">
    <property type="component" value="Unassembled WGS sequence"/>
</dbReference>
<dbReference type="Gene3D" id="1.20.80.10">
    <property type="match status" value="1"/>
</dbReference>
<dbReference type="Pfam" id="PF00784">
    <property type="entry name" value="MyTH4"/>
    <property type="match status" value="1"/>
</dbReference>
<dbReference type="GO" id="GO:0005737">
    <property type="term" value="C:cytoplasm"/>
    <property type="evidence" value="ECO:0007669"/>
    <property type="project" value="UniProtKB-SubCell"/>
</dbReference>
<dbReference type="CDD" id="cd14473">
    <property type="entry name" value="FERM_B-lobe"/>
    <property type="match status" value="1"/>
</dbReference>
<dbReference type="Pfam" id="PF21989">
    <property type="entry name" value="RA_2"/>
    <property type="match status" value="1"/>
</dbReference>
<dbReference type="InterPro" id="IPR014352">
    <property type="entry name" value="FERM/acyl-CoA-bd_prot_sf"/>
</dbReference>
<dbReference type="GO" id="GO:0003779">
    <property type="term" value="F:actin binding"/>
    <property type="evidence" value="ECO:0007669"/>
    <property type="project" value="UniProtKB-KW"/>
</dbReference>
<evidence type="ECO:0000256" key="7">
    <source>
        <dbReference type="ARBA" id="ARBA00023175"/>
    </source>
</evidence>
<dbReference type="GO" id="GO:0005524">
    <property type="term" value="F:ATP binding"/>
    <property type="evidence" value="ECO:0007669"/>
    <property type="project" value="UniProtKB-KW"/>
</dbReference>
<dbReference type="PANTHER" id="PTHR46049">
    <property type="entry name" value="AGAP003327-PA"/>
    <property type="match status" value="1"/>
</dbReference>
<keyword evidence="3" id="KW-0963">Cytoplasm</keyword>
<evidence type="ECO:0000256" key="4">
    <source>
        <dbReference type="ARBA" id="ARBA00022741"/>
    </source>
</evidence>
<evidence type="ECO:0000313" key="16">
    <source>
        <dbReference type="Proteomes" id="UP000007875"/>
    </source>
</evidence>
<dbReference type="CDD" id="cd17206">
    <property type="entry name" value="FERM_F1_Myosin-X"/>
    <property type="match status" value="1"/>
</dbReference>
<dbReference type="PROSITE" id="PS50096">
    <property type="entry name" value="IQ"/>
    <property type="match status" value="3"/>
</dbReference>
<dbReference type="SUPFAM" id="SSF50729">
    <property type="entry name" value="PH domain-like"/>
    <property type="match status" value="4"/>
</dbReference>
<keyword evidence="6 9" id="KW-0518">Myosin</keyword>
<dbReference type="Gene3D" id="3.10.20.90">
    <property type="entry name" value="Phosphatidylinositol 3-kinase Catalytic Subunit, Chain A, domain 1"/>
    <property type="match status" value="1"/>
</dbReference>
<dbReference type="InterPro" id="IPR000048">
    <property type="entry name" value="IQ_motif_EF-hand-BS"/>
</dbReference>
<dbReference type="PROSITE" id="PS50057">
    <property type="entry name" value="FERM_3"/>
    <property type="match status" value="1"/>
</dbReference>
<evidence type="ECO:0000256" key="9">
    <source>
        <dbReference type="PROSITE-ProRule" id="PRU00782"/>
    </source>
</evidence>
<dbReference type="Ensembl" id="ENSCSAVT00000016280.1">
    <property type="protein sequence ID" value="ENSCSAVP00000016100.1"/>
    <property type="gene ID" value="ENSCSAVG00000009476.1"/>
</dbReference>
<evidence type="ECO:0008006" key="17">
    <source>
        <dbReference type="Google" id="ProtNLM"/>
    </source>
</evidence>
<dbReference type="InterPro" id="IPR019748">
    <property type="entry name" value="FERM_central"/>
</dbReference>
<evidence type="ECO:0000259" key="13">
    <source>
        <dbReference type="PROSITE" id="PS51016"/>
    </source>
</evidence>
<dbReference type="Gene3D" id="1.20.120.720">
    <property type="entry name" value="Myosin VI head, motor domain, U50 subdomain"/>
    <property type="match status" value="1"/>
</dbReference>
<dbReference type="InterPro" id="IPR011993">
    <property type="entry name" value="PH-like_dom_sf"/>
</dbReference>
<comment type="subcellular location">
    <subcellularLocation>
        <location evidence="1">Cytoplasm</location>
    </subcellularLocation>
</comment>
<dbReference type="GeneTree" id="ENSGT00940000155469"/>
<dbReference type="SMART" id="SM00139">
    <property type="entry name" value="MyTH4"/>
    <property type="match status" value="1"/>
</dbReference>
<evidence type="ECO:0000259" key="14">
    <source>
        <dbReference type="PROSITE" id="PS51456"/>
    </source>
</evidence>
<dbReference type="PRINTS" id="PR00193">
    <property type="entry name" value="MYOSINHEAVY"/>
</dbReference>
<dbReference type="SMART" id="SM00242">
    <property type="entry name" value="MYSc"/>
    <property type="match status" value="1"/>
</dbReference>
<evidence type="ECO:0000256" key="8">
    <source>
        <dbReference type="ARBA" id="ARBA00023203"/>
    </source>
</evidence>
<dbReference type="InterPro" id="IPR002404">
    <property type="entry name" value="IRS_PTB"/>
</dbReference>
<dbReference type="PROSITE" id="PS50003">
    <property type="entry name" value="PH_DOMAIN"/>
    <property type="match status" value="1"/>
</dbReference>
<dbReference type="Gene3D" id="1.10.10.820">
    <property type="match status" value="1"/>
</dbReference>
<dbReference type="Gene3D" id="1.25.40.530">
    <property type="entry name" value="MyTH4 domain"/>
    <property type="match status" value="1"/>
</dbReference>
<feature type="domain" description="Myosin motor" evidence="14">
    <location>
        <begin position="24"/>
        <end position="682"/>
    </location>
</feature>
<dbReference type="GO" id="GO:0003774">
    <property type="term" value="F:cytoskeletal motor activity"/>
    <property type="evidence" value="ECO:0007669"/>
    <property type="project" value="InterPro"/>
</dbReference>
<dbReference type="PROSITE" id="PS51456">
    <property type="entry name" value="MYOSIN_MOTOR"/>
    <property type="match status" value="1"/>
</dbReference>
<dbReference type="InterPro" id="IPR038185">
    <property type="entry name" value="MyTH4_dom_sf"/>
</dbReference>
<accession>H2ZET4</accession>
<dbReference type="SMART" id="SM00233">
    <property type="entry name" value="PH"/>
    <property type="match status" value="2"/>
</dbReference>
<evidence type="ECO:0000256" key="1">
    <source>
        <dbReference type="ARBA" id="ARBA00004496"/>
    </source>
</evidence>
<organism evidence="15 16">
    <name type="scientific">Ciona savignyi</name>
    <name type="common">Pacific transparent sea squirt</name>
    <dbReference type="NCBI Taxonomy" id="51511"/>
    <lineage>
        <taxon>Eukaryota</taxon>
        <taxon>Metazoa</taxon>
        <taxon>Chordata</taxon>
        <taxon>Tunicata</taxon>
        <taxon>Ascidiacea</taxon>
        <taxon>Phlebobranchia</taxon>
        <taxon>Cionidae</taxon>
        <taxon>Ciona</taxon>
    </lineage>
</organism>
<evidence type="ECO:0000256" key="10">
    <source>
        <dbReference type="SAM" id="Coils"/>
    </source>
</evidence>
<dbReference type="SMART" id="SM00015">
    <property type="entry name" value="IQ"/>
    <property type="match status" value="3"/>
</dbReference>
<evidence type="ECO:0000259" key="12">
    <source>
        <dbReference type="PROSITE" id="PS50057"/>
    </source>
</evidence>
<evidence type="ECO:0000256" key="5">
    <source>
        <dbReference type="ARBA" id="ARBA00022840"/>
    </source>
</evidence>
<dbReference type="FunFam" id="1.10.10.820:FF:000001">
    <property type="entry name" value="Myosin heavy chain"/>
    <property type="match status" value="1"/>
</dbReference>
<evidence type="ECO:0000259" key="11">
    <source>
        <dbReference type="PROSITE" id="PS50003"/>
    </source>
</evidence>
<dbReference type="Gene3D" id="1.20.5.190">
    <property type="match status" value="1"/>
</dbReference>
<dbReference type="Gene3D" id="6.20.240.20">
    <property type="match status" value="1"/>
</dbReference>
<keyword evidence="10" id="KW-0175">Coiled coil</keyword>
<evidence type="ECO:0000256" key="6">
    <source>
        <dbReference type="ARBA" id="ARBA00023123"/>
    </source>
</evidence>
<dbReference type="Pfam" id="PF00169">
    <property type="entry name" value="PH"/>
    <property type="match status" value="1"/>
</dbReference>
<dbReference type="PROSITE" id="PS51016">
    <property type="entry name" value="MYTH4"/>
    <property type="match status" value="1"/>
</dbReference>
<feature type="domain" description="PH" evidence="11">
    <location>
        <begin position="1145"/>
        <end position="1323"/>
    </location>
</feature>
<dbReference type="Gene3D" id="3.40.850.10">
    <property type="entry name" value="Kinesin motor domain"/>
    <property type="match status" value="2"/>
</dbReference>
<keyword evidence="4" id="KW-0547">Nucleotide-binding</keyword>
<dbReference type="InterPro" id="IPR035963">
    <property type="entry name" value="FERM_2"/>
</dbReference>
<dbReference type="PANTHER" id="PTHR46049:SF5">
    <property type="entry name" value="PLECKSTRIN HOMOLOGY DOMAIN-CONTAINING FAMILY H MEMBER 3"/>
    <property type="match status" value="1"/>
</dbReference>
<dbReference type="Pfam" id="PF00612">
    <property type="entry name" value="IQ"/>
    <property type="match status" value="2"/>
</dbReference>
<dbReference type="Pfam" id="PF00063">
    <property type="entry name" value="Myosin_head"/>
    <property type="match status" value="2"/>
</dbReference>
<dbReference type="InterPro" id="IPR001849">
    <property type="entry name" value="PH_domain"/>
</dbReference>
<evidence type="ECO:0000256" key="2">
    <source>
        <dbReference type="ARBA" id="ARBA00008314"/>
    </source>
</evidence>
<feature type="region of interest" description="Actin-binding" evidence="9">
    <location>
        <begin position="539"/>
        <end position="561"/>
    </location>
</feature>
<protein>
    <recommendedName>
        <fullName evidence="17">Unconventional myosin-X</fullName>
    </recommendedName>
</protein>
<dbReference type="InterPro" id="IPR000299">
    <property type="entry name" value="FERM_domain"/>
</dbReference>
<dbReference type="Gene3D" id="1.20.58.530">
    <property type="match status" value="1"/>
</dbReference>
<proteinExistence type="inferred from homology"/>
<keyword evidence="7" id="KW-0505">Motor protein</keyword>
<dbReference type="Gene3D" id="2.30.29.30">
    <property type="entry name" value="Pleckstrin-homology domain (PH domain)/Phosphotyrosine-binding domain (PTB)"/>
    <property type="match status" value="3"/>
</dbReference>
<dbReference type="InterPro" id="IPR036961">
    <property type="entry name" value="Kinesin_motor_dom_sf"/>
</dbReference>
<name>H2ZET4_CIOSA</name>
<keyword evidence="5" id="KW-0067">ATP-binding</keyword>
<keyword evidence="8 9" id="KW-0009">Actin-binding</keyword>
<evidence type="ECO:0000313" key="15">
    <source>
        <dbReference type="Ensembl" id="ENSCSAVP00000016100.1"/>
    </source>
</evidence>